<accession>A0ABV8LWH9</accession>
<dbReference type="SUPFAM" id="SSF53597">
    <property type="entry name" value="Dihydrofolate reductase-like"/>
    <property type="match status" value="1"/>
</dbReference>
<dbReference type="PANTHER" id="PTHR38011:SF7">
    <property type="entry name" value="2,5-DIAMINO-6-RIBOSYLAMINO-4(3H)-PYRIMIDINONE 5'-PHOSPHATE REDUCTASE"/>
    <property type="match status" value="1"/>
</dbReference>
<evidence type="ECO:0000256" key="2">
    <source>
        <dbReference type="ARBA" id="ARBA00022857"/>
    </source>
</evidence>
<evidence type="ECO:0000256" key="3">
    <source>
        <dbReference type="ARBA" id="ARBA00023002"/>
    </source>
</evidence>
<dbReference type="RefSeq" id="WP_253756409.1">
    <property type="nucleotide sequence ID" value="NZ_JAMZDZ010000001.1"/>
</dbReference>
<keyword evidence="3" id="KW-0560">Oxidoreductase</keyword>
<evidence type="ECO:0000313" key="6">
    <source>
        <dbReference type="Proteomes" id="UP001595816"/>
    </source>
</evidence>
<reference evidence="6" key="1">
    <citation type="journal article" date="2019" name="Int. J. Syst. Evol. Microbiol.">
        <title>The Global Catalogue of Microorganisms (GCM) 10K type strain sequencing project: providing services to taxonomists for standard genome sequencing and annotation.</title>
        <authorList>
            <consortium name="The Broad Institute Genomics Platform"/>
            <consortium name="The Broad Institute Genome Sequencing Center for Infectious Disease"/>
            <person name="Wu L."/>
            <person name="Ma J."/>
        </authorList>
    </citation>
    <scope>NUCLEOTIDE SEQUENCE [LARGE SCALE GENOMIC DNA]</scope>
    <source>
        <strain evidence="6">CGMCC 4.7289</strain>
    </source>
</reference>
<dbReference type="Proteomes" id="UP001595816">
    <property type="component" value="Unassembled WGS sequence"/>
</dbReference>
<comment type="caution">
    <text evidence="5">The sequence shown here is derived from an EMBL/GenBank/DDBJ whole genome shotgun (WGS) entry which is preliminary data.</text>
</comment>
<feature type="domain" description="Bacterial bifunctional deaminase-reductase C-terminal" evidence="4">
    <location>
        <begin position="17"/>
        <end position="206"/>
    </location>
</feature>
<keyword evidence="2" id="KW-0521">NADP</keyword>
<gene>
    <name evidence="5" type="ORF">ACFOZ4_32670</name>
</gene>
<proteinExistence type="predicted"/>
<keyword evidence="6" id="KW-1185">Reference proteome</keyword>
<comment type="pathway">
    <text evidence="1">Cofactor biosynthesis; riboflavin biosynthesis.</text>
</comment>
<dbReference type="EMBL" id="JBHSAY010000021">
    <property type="protein sequence ID" value="MFC4135391.1"/>
    <property type="molecule type" value="Genomic_DNA"/>
</dbReference>
<sequence length="224" mass="24292">MTIDEELLRRYPRTAGLRVNFVTSLDGAAAVDGLSTGLSSVADKQVFRLLRMTCDALLVGAGTLRDEDYRPLTLDPERRSWRLASGLSAYPRLVIFSRMLALDPGHRALREAPARPLVVTPADPGDHPLREVADVLVADLSEALARLRADGLTHLLCEGGPTLLGALTSADLVDELCLTLSPVLTGPGATRMTVGPEHPSRPMRLIHAIPADQALLLRYRRAHD</sequence>
<evidence type="ECO:0000313" key="5">
    <source>
        <dbReference type="EMBL" id="MFC4135391.1"/>
    </source>
</evidence>
<dbReference type="InterPro" id="IPR024072">
    <property type="entry name" value="DHFR-like_dom_sf"/>
</dbReference>
<protein>
    <submittedName>
        <fullName evidence="5">Dihydrofolate reductase family protein</fullName>
    </submittedName>
</protein>
<dbReference type="InterPro" id="IPR050765">
    <property type="entry name" value="Riboflavin_Biosynth_HTPR"/>
</dbReference>
<evidence type="ECO:0000256" key="1">
    <source>
        <dbReference type="ARBA" id="ARBA00005104"/>
    </source>
</evidence>
<dbReference type="Pfam" id="PF01872">
    <property type="entry name" value="RibD_C"/>
    <property type="match status" value="1"/>
</dbReference>
<dbReference type="PANTHER" id="PTHR38011">
    <property type="entry name" value="DIHYDROFOLATE REDUCTASE FAMILY PROTEIN (AFU_ORTHOLOGUE AFUA_8G06820)"/>
    <property type="match status" value="1"/>
</dbReference>
<organism evidence="5 6">
    <name type="scientific">Hamadaea flava</name>
    <dbReference type="NCBI Taxonomy" id="1742688"/>
    <lineage>
        <taxon>Bacteria</taxon>
        <taxon>Bacillati</taxon>
        <taxon>Actinomycetota</taxon>
        <taxon>Actinomycetes</taxon>
        <taxon>Micromonosporales</taxon>
        <taxon>Micromonosporaceae</taxon>
        <taxon>Hamadaea</taxon>
    </lineage>
</organism>
<dbReference type="Gene3D" id="3.40.430.10">
    <property type="entry name" value="Dihydrofolate Reductase, subunit A"/>
    <property type="match status" value="1"/>
</dbReference>
<evidence type="ECO:0000259" key="4">
    <source>
        <dbReference type="Pfam" id="PF01872"/>
    </source>
</evidence>
<dbReference type="InterPro" id="IPR002734">
    <property type="entry name" value="RibDG_C"/>
</dbReference>
<name>A0ABV8LWH9_9ACTN</name>